<dbReference type="InterPro" id="IPR003673">
    <property type="entry name" value="CoA-Trfase_fam_III"/>
</dbReference>
<dbReference type="Gene3D" id="3.30.1540.10">
    <property type="entry name" value="formyl-coa transferase, domain 3"/>
    <property type="match status" value="1"/>
</dbReference>
<keyword evidence="1" id="KW-0808">Transferase</keyword>
<dbReference type="PANTHER" id="PTHR48207:SF3">
    <property type="entry name" value="SUCCINATE--HYDROXYMETHYLGLUTARATE COA-TRANSFERASE"/>
    <property type="match status" value="1"/>
</dbReference>
<dbReference type="EMBL" id="CP130956">
    <property type="protein sequence ID" value="WLF51886.1"/>
    <property type="molecule type" value="Genomic_DNA"/>
</dbReference>
<dbReference type="RefSeq" id="WP_241031789.1">
    <property type="nucleotide sequence ID" value="NZ_JAPWIS010000010.1"/>
</dbReference>
<reference evidence="2" key="1">
    <citation type="submission" date="2023-07" db="EMBL/GenBank/DDBJ databases">
        <title>Genomic analysis of Rhodococcus opacus VOC-14 with glycol ethers degradation activity.</title>
        <authorList>
            <person name="Narkevich D.A."/>
            <person name="Hlushen A.M."/>
            <person name="Akhremchuk A.E."/>
            <person name="Sikolenko M.A."/>
            <person name="Valentovich L.N."/>
        </authorList>
    </citation>
    <scope>NUCLEOTIDE SEQUENCE</scope>
    <source>
        <strain evidence="2">VOC-14</strain>
        <plasmid evidence="2">pRho-VOC14-L</plasmid>
    </source>
</reference>
<proteinExistence type="predicted"/>
<keyword evidence="2" id="KW-0614">Plasmid</keyword>
<gene>
    <name evidence="2" type="ORF">Q5707_41190</name>
</gene>
<dbReference type="AlphaFoldDB" id="A0AAX3YU13"/>
<dbReference type="GO" id="GO:0008410">
    <property type="term" value="F:CoA-transferase activity"/>
    <property type="evidence" value="ECO:0007669"/>
    <property type="project" value="TreeGrafter"/>
</dbReference>
<evidence type="ECO:0000313" key="3">
    <source>
        <dbReference type="Proteomes" id="UP001231166"/>
    </source>
</evidence>
<sequence>MLTTPPPDTGSLTGLRVLDLSRVLAGPLCTQMLADHGAEVIKVEPPNGDETRTWGPPFVSDTMSAYFSGVNRNKSNICLDLRTDDGQRVLADLLTDTDVLVENFKAGTLAKWGYPDELLRERYPHLIQCRITGFGTDGPMGAMPGYDAVVQAYSGLMSINGEADGPALRVGVPIVDMVTGIYAFSGILLALNERHRTGMGQLVDCTLIDTAISLLHPHSPAHLADGRIPQRTGSAHPTIAPYDTFDAADGKIFIGAGNDRQFRHLCTLLGILDVADDPRFATNADRVSNVTELRPLLAEKILPLQRHRLAAELLARGVPASALHNVAEALRDPHVLHRQMVVDKDGYRTTGVPIKLSRTPGSVRVPPRDRGADTRRILTGLGYSPAQIDALIDSDIAHTDVIDSPQPAEAARP</sequence>
<name>A0AAX3YU13_RHOOP</name>
<dbReference type="InterPro" id="IPR023606">
    <property type="entry name" value="CoA-Trfase_III_dom_1_sf"/>
</dbReference>
<dbReference type="InterPro" id="IPR044855">
    <property type="entry name" value="CoA-Trfase_III_dom3_sf"/>
</dbReference>
<dbReference type="SUPFAM" id="SSF89796">
    <property type="entry name" value="CoA-transferase family III (CaiB/BaiF)"/>
    <property type="match status" value="1"/>
</dbReference>
<dbReference type="Gene3D" id="3.40.50.10540">
    <property type="entry name" value="Crotonobetainyl-coa:carnitine coa-transferase, domain 1"/>
    <property type="match status" value="1"/>
</dbReference>
<protein>
    <submittedName>
        <fullName evidence="2">CaiB/BaiF CoA-transferase family protein</fullName>
    </submittedName>
</protein>
<accession>A0AAX3YU13</accession>
<evidence type="ECO:0000313" key="2">
    <source>
        <dbReference type="EMBL" id="WLF51886.1"/>
    </source>
</evidence>
<dbReference type="InterPro" id="IPR050483">
    <property type="entry name" value="CoA-transferase_III_domain"/>
</dbReference>
<organism evidence="2 3">
    <name type="scientific">Rhodococcus opacus</name>
    <name type="common">Nocardia opaca</name>
    <dbReference type="NCBI Taxonomy" id="37919"/>
    <lineage>
        <taxon>Bacteria</taxon>
        <taxon>Bacillati</taxon>
        <taxon>Actinomycetota</taxon>
        <taxon>Actinomycetes</taxon>
        <taxon>Mycobacteriales</taxon>
        <taxon>Nocardiaceae</taxon>
        <taxon>Rhodococcus</taxon>
    </lineage>
</organism>
<dbReference type="PANTHER" id="PTHR48207">
    <property type="entry name" value="SUCCINATE--HYDROXYMETHYLGLUTARATE COA-TRANSFERASE"/>
    <property type="match status" value="1"/>
</dbReference>
<dbReference type="Pfam" id="PF02515">
    <property type="entry name" value="CoA_transf_3"/>
    <property type="match status" value="1"/>
</dbReference>
<evidence type="ECO:0000256" key="1">
    <source>
        <dbReference type="ARBA" id="ARBA00022679"/>
    </source>
</evidence>
<dbReference type="Proteomes" id="UP001231166">
    <property type="component" value="Plasmid pRho-VOC14-L"/>
</dbReference>
<geneLocation type="plasmid" evidence="2 3">
    <name>pRho-VOC14-L</name>
</geneLocation>